<dbReference type="InterPro" id="IPR058520">
    <property type="entry name" value="DUF8207"/>
</dbReference>
<feature type="domain" description="DUF8207" evidence="1">
    <location>
        <begin position="282"/>
        <end position="381"/>
    </location>
</feature>
<proteinExistence type="predicted"/>
<protein>
    <submittedName>
        <fullName evidence="2">Poxvirus A32 protein</fullName>
    </submittedName>
</protein>
<dbReference type="Pfam" id="PF26634">
    <property type="entry name" value="DUF8207"/>
    <property type="match status" value="1"/>
</dbReference>
<evidence type="ECO:0000313" key="3">
    <source>
        <dbReference type="Proteomes" id="UP001458880"/>
    </source>
</evidence>
<evidence type="ECO:0000259" key="1">
    <source>
        <dbReference type="Pfam" id="PF26634"/>
    </source>
</evidence>
<organism evidence="2 3">
    <name type="scientific">Popillia japonica</name>
    <name type="common">Japanese beetle</name>
    <dbReference type="NCBI Taxonomy" id="7064"/>
    <lineage>
        <taxon>Eukaryota</taxon>
        <taxon>Metazoa</taxon>
        <taxon>Ecdysozoa</taxon>
        <taxon>Arthropoda</taxon>
        <taxon>Hexapoda</taxon>
        <taxon>Insecta</taxon>
        <taxon>Pterygota</taxon>
        <taxon>Neoptera</taxon>
        <taxon>Endopterygota</taxon>
        <taxon>Coleoptera</taxon>
        <taxon>Polyphaga</taxon>
        <taxon>Scarabaeiformia</taxon>
        <taxon>Scarabaeidae</taxon>
        <taxon>Rutelinae</taxon>
        <taxon>Popillia</taxon>
    </lineage>
</organism>
<sequence>MGLSKQKNVVQVKNLDTLFTANYPTRQRHGRLLPTSIRCIITGSSGKTNVMLSLLIDKNGLRFDNIYIYSKSLHQPKYQFLQRVLETIPQVKYFAFKESEEILDPSQACENSIFIFDDVATDKQNKIKEYFSMGRYKSVDSFYLCQTYACIPKHLIRDNANFLILFKQDDINLRHIYDEHVGTDMSFEKFKEMCADCWKEKYSFLVIDKEISRRLAEADVDYDPFTEEENQEIQTEKSFQQFRDEYQAMIKRDPERVDEFLEQYDMTPRVYIDGLIPDTTGEYDTTTGVHFDPVFNKLKLGNSTLDIDGKDILVDGIRYNGTAGLYELIFKSKPRGYKKDDLDRYRDILNSTNVHRRGYDPKQQIKGNKGYKHVHIINPLMFRSRASTVTGGIGGRGQQMQLTNIPYQYVYWNDVNELVDRLKLLIASEQAGHTGHNNEIASIIEELKESGVI</sequence>
<name>A0AAW1JR72_POPJA</name>
<dbReference type="PANTHER" id="PTHR35374:SF1">
    <property type="entry name" value="PROTEIN KINASE DOMAIN-CONTAINING PROTEIN"/>
    <property type="match status" value="1"/>
</dbReference>
<keyword evidence="3" id="KW-1185">Reference proteome</keyword>
<evidence type="ECO:0000313" key="2">
    <source>
        <dbReference type="EMBL" id="KAK9707727.1"/>
    </source>
</evidence>
<dbReference type="EMBL" id="JASPKY010000343">
    <property type="protein sequence ID" value="KAK9707727.1"/>
    <property type="molecule type" value="Genomic_DNA"/>
</dbReference>
<comment type="caution">
    <text evidence="2">The sequence shown here is derived from an EMBL/GenBank/DDBJ whole genome shotgun (WGS) entry which is preliminary data.</text>
</comment>
<dbReference type="PANTHER" id="PTHR35374">
    <property type="entry name" value="CYCLIN-DEPENDENT KINASE 11A-LIKE"/>
    <property type="match status" value="1"/>
</dbReference>
<gene>
    <name evidence="2" type="ORF">QE152_g27660</name>
</gene>
<dbReference type="InterPro" id="IPR006758">
    <property type="entry name" value="A32L"/>
</dbReference>
<reference evidence="2 3" key="1">
    <citation type="journal article" date="2024" name="BMC Genomics">
        <title>De novo assembly and annotation of Popillia japonica's genome with initial clues to its potential as an invasive pest.</title>
        <authorList>
            <person name="Cucini C."/>
            <person name="Boschi S."/>
            <person name="Funari R."/>
            <person name="Cardaioli E."/>
            <person name="Iannotti N."/>
            <person name="Marturano G."/>
            <person name="Paoli F."/>
            <person name="Bruttini M."/>
            <person name="Carapelli A."/>
            <person name="Frati F."/>
            <person name="Nardi F."/>
        </authorList>
    </citation>
    <scope>NUCLEOTIDE SEQUENCE [LARGE SCALE GENOMIC DNA]</scope>
    <source>
        <strain evidence="2">DMR45628</strain>
    </source>
</reference>
<dbReference type="AlphaFoldDB" id="A0AAW1JR72"/>
<dbReference type="Pfam" id="PF04665">
    <property type="entry name" value="Pox_A32"/>
    <property type="match status" value="1"/>
</dbReference>
<dbReference type="Proteomes" id="UP001458880">
    <property type="component" value="Unassembled WGS sequence"/>
</dbReference>
<accession>A0AAW1JR72</accession>